<evidence type="ECO:0000313" key="3">
    <source>
        <dbReference type="Proteomes" id="UP001295444"/>
    </source>
</evidence>
<sequence>MEKHSKKLREDQSPGTWDIGTFMRQPAKPAPTKMAPVAASTSASLDKESLPDQLPSFSKVPAATQEPPAGGDTAPSTKADIKALLYDKQAIQVDVAGVREEVATLTDRLFTMEDDMALIVGRPFVLRVTATGSRDSPPS</sequence>
<dbReference type="AlphaFoldDB" id="A0AAD1WAM2"/>
<gene>
    <name evidence="2" type="ORF">PECUL_23A049206</name>
</gene>
<evidence type="ECO:0000256" key="1">
    <source>
        <dbReference type="SAM" id="MobiDB-lite"/>
    </source>
</evidence>
<feature type="compositionally biased region" description="Basic and acidic residues" evidence="1">
    <location>
        <begin position="1"/>
        <end position="12"/>
    </location>
</feature>
<name>A0AAD1WAM2_PELCU</name>
<proteinExistence type="predicted"/>
<dbReference type="Proteomes" id="UP001295444">
    <property type="component" value="Chromosome 05"/>
</dbReference>
<organism evidence="2 3">
    <name type="scientific">Pelobates cultripes</name>
    <name type="common">Western spadefoot toad</name>
    <dbReference type="NCBI Taxonomy" id="61616"/>
    <lineage>
        <taxon>Eukaryota</taxon>
        <taxon>Metazoa</taxon>
        <taxon>Chordata</taxon>
        <taxon>Craniata</taxon>
        <taxon>Vertebrata</taxon>
        <taxon>Euteleostomi</taxon>
        <taxon>Amphibia</taxon>
        <taxon>Batrachia</taxon>
        <taxon>Anura</taxon>
        <taxon>Pelobatoidea</taxon>
        <taxon>Pelobatidae</taxon>
        <taxon>Pelobates</taxon>
    </lineage>
</organism>
<protein>
    <submittedName>
        <fullName evidence="2">Uncharacterized protein</fullName>
    </submittedName>
</protein>
<feature type="region of interest" description="Disordered" evidence="1">
    <location>
        <begin position="1"/>
        <end position="76"/>
    </location>
</feature>
<keyword evidence="3" id="KW-1185">Reference proteome</keyword>
<evidence type="ECO:0000313" key="2">
    <source>
        <dbReference type="EMBL" id="CAH2296002.1"/>
    </source>
</evidence>
<reference evidence="2" key="1">
    <citation type="submission" date="2022-03" db="EMBL/GenBank/DDBJ databases">
        <authorList>
            <person name="Alioto T."/>
            <person name="Alioto T."/>
            <person name="Gomez Garrido J."/>
        </authorList>
    </citation>
    <scope>NUCLEOTIDE SEQUENCE</scope>
</reference>
<accession>A0AAD1WAM2</accession>
<dbReference type="EMBL" id="OW240916">
    <property type="protein sequence ID" value="CAH2296002.1"/>
    <property type="molecule type" value="Genomic_DNA"/>
</dbReference>